<reference evidence="3 4" key="1">
    <citation type="journal article" date="2019" name="Sci. Rep.">
        <title>Comparative genomics of chytrid fungi reveal insights into the obligate biotrophic and pathogenic lifestyle of Synchytrium endobioticum.</title>
        <authorList>
            <person name="van de Vossenberg B.T.L.H."/>
            <person name="Warris S."/>
            <person name="Nguyen H.D.T."/>
            <person name="van Gent-Pelzer M.P.E."/>
            <person name="Joly D.L."/>
            <person name="van de Geest H.C."/>
            <person name="Bonants P.J.M."/>
            <person name="Smith D.S."/>
            <person name="Levesque C.A."/>
            <person name="van der Lee T.A.J."/>
        </authorList>
    </citation>
    <scope>NUCLEOTIDE SEQUENCE [LARGE SCALE GENOMIC DNA]</scope>
    <source>
        <strain evidence="3 4">CBS 809.83</strain>
    </source>
</reference>
<feature type="compositionally biased region" description="Low complexity" evidence="2">
    <location>
        <begin position="311"/>
        <end position="340"/>
    </location>
</feature>
<evidence type="ECO:0000313" key="3">
    <source>
        <dbReference type="EMBL" id="TPX60225.1"/>
    </source>
</evidence>
<feature type="region of interest" description="Disordered" evidence="2">
    <location>
        <begin position="305"/>
        <end position="340"/>
    </location>
</feature>
<dbReference type="GO" id="GO:0000398">
    <property type="term" value="P:mRNA splicing, via spliceosome"/>
    <property type="evidence" value="ECO:0007669"/>
    <property type="project" value="InterPro"/>
</dbReference>
<dbReference type="Pfam" id="PF04502">
    <property type="entry name" value="Saf4_Yju2"/>
    <property type="match status" value="1"/>
</dbReference>
<dbReference type="AlphaFoldDB" id="A0A507EAA5"/>
<dbReference type="GO" id="GO:0071014">
    <property type="term" value="C:post-mRNA release spliceosomal complex"/>
    <property type="evidence" value="ECO:0007669"/>
    <property type="project" value="TreeGrafter"/>
</dbReference>
<dbReference type="EMBL" id="QEAQ01000017">
    <property type="protein sequence ID" value="TPX60225.1"/>
    <property type="molecule type" value="Genomic_DNA"/>
</dbReference>
<sequence length="392" mass="43902">MADRKATNKYYPPDWDPSKGSINTYVGQHPLRDRARKLDQGILIVRFEMPYSIWCGGCEKHIGMGVRYNAEKKKVGMYYSTPIWSFRMKCHLCNHWMEIHTDPKNAQYTIISGARRREEHYDPADIGLPVLQDDEQKEKLSTDAFYKLEHDTTNTLRAADTVPHMTQLMRYSDKTSKDPYTLSQTLRRHFRNDKKEREAEQRQGAAIADKHSLLLDILPASADDDISAKSIEWRPAPQTVDEKKNRVHASSIFQTARPSKRTRLLTCSTSTSLKSKPSPSHVLSSSSSPSTLVSTLAAKVRPKADPFAVPTTSSDRTISSSTHSHVNNNSSRRRSSSTNHAIASLVRKRTADDTMPPSVAATTGAPVMAAATIALVCGDYGNSDEDDDNDHR</sequence>
<comment type="caution">
    <text evidence="3">The sequence shown here is derived from an EMBL/GenBank/DDBJ whole genome shotgun (WGS) entry which is preliminary data.</text>
</comment>
<dbReference type="Proteomes" id="UP000318582">
    <property type="component" value="Unassembled WGS sequence"/>
</dbReference>
<dbReference type="GO" id="GO:0005684">
    <property type="term" value="C:U2-type spliceosomal complex"/>
    <property type="evidence" value="ECO:0007669"/>
    <property type="project" value="TreeGrafter"/>
</dbReference>
<comment type="similarity">
    <text evidence="1">Belongs to the CWC16 family.</text>
</comment>
<dbReference type="PANTHER" id="PTHR12111">
    <property type="entry name" value="SPLICING FACTOR YJU2"/>
    <property type="match status" value="1"/>
</dbReference>
<dbReference type="STRING" id="109895.A0A507EAA5"/>
<evidence type="ECO:0000256" key="1">
    <source>
        <dbReference type="ARBA" id="ARBA00005595"/>
    </source>
</evidence>
<keyword evidence="4" id="KW-1185">Reference proteome</keyword>
<feature type="region of interest" description="Disordered" evidence="2">
    <location>
        <begin position="268"/>
        <end position="290"/>
    </location>
</feature>
<evidence type="ECO:0000313" key="4">
    <source>
        <dbReference type="Proteomes" id="UP000318582"/>
    </source>
</evidence>
<proteinExistence type="inferred from homology"/>
<organism evidence="3 4">
    <name type="scientific">Powellomyces hirtus</name>
    <dbReference type="NCBI Taxonomy" id="109895"/>
    <lineage>
        <taxon>Eukaryota</taxon>
        <taxon>Fungi</taxon>
        <taxon>Fungi incertae sedis</taxon>
        <taxon>Chytridiomycota</taxon>
        <taxon>Chytridiomycota incertae sedis</taxon>
        <taxon>Chytridiomycetes</taxon>
        <taxon>Spizellomycetales</taxon>
        <taxon>Powellomycetaceae</taxon>
        <taxon>Powellomyces</taxon>
    </lineage>
</organism>
<gene>
    <name evidence="3" type="ORF">PhCBS80983_g01940</name>
</gene>
<dbReference type="PANTHER" id="PTHR12111:SF2">
    <property type="entry name" value="SPLICING FACTOR YJU2B-RELATED"/>
    <property type="match status" value="1"/>
</dbReference>
<dbReference type="InterPro" id="IPR007590">
    <property type="entry name" value="Saf4/Yju2"/>
</dbReference>
<protein>
    <submittedName>
        <fullName evidence="3">Uncharacterized protein</fullName>
    </submittedName>
</protein>
<accession>A0A507EAA5</accession>
<evidence type="ECO:0000256" key="2">
    <source>
        <dbReference type="SAM" id="MobiDB-lite"/>
    </source>
</evidence>
<name>A0A507EAA5_9FUNG</name>